<name>A0ABV8L053_9NOCA</name>
<organism evidence="2 3">
    <name type="scientific">Nocardia rhizosphaerae</name>
    <dbReference type="NCBI Taxonomy" id="1691571"/>
    <lineage>
        <taxon>Bacteria</taxon>
        <taxon>Bacillati</taxon>
        <taxon>Actinomycetota</taxon>
        <taxon>Actinomycetes</taxon>
        <taxon>Mycobacteriales</taxon>
        <taxon>Nocardiaceae</taxon>
        <taxon>Nocardia</taxon>
    </lineage>
</organism>
<sequence>MAEQRVPVSRRSFLRGTVAAGVVSAGAVAGSPGIALSAPPGRRVAVLGGGVAGLSAAHELAERGFEVTVYEARALGGKARSVAVPGTGRDGRPDLPGEHGFRFFPGFYQNLPDTMRRIPVAGNPEGVWNNLLSVPEARFSRRDGDDISLALPGSFAAANLHPNAIRETLAGTIATMSKMPATEAAYFANRLLVFNSSCDARRFGQWEHTSWQEFVQGHARSHEFRALVSRSLTSIMVAAKENLASTRTIGGMGEQFLGNPLGLGNDGGLDRVLNNPTNIAWIDPWVAHLRGLGVRFELGARVTELVVRDRRIGAARISGGTTVEADYFVLALPVEQARKLWSPRVLELAPELAATERLFVDWMNGIQLYFRTPLRISRGHTAYVDSPWSLTSISQNQLWTRTLPGFGDGTVADCLSVDISDWHTPGMLFGKPAIACTHEEIFREVWAQLSAHLNDREQLLRPAEVHSWFLDPGITWQGDRNANADPLLINTAGSWDARPEPHGSIENLFLAGDYVRTDVDLATMEGANESARAAVNALLDVAGSHAERCQTFRLRRTPELEPLRVADAQRYADGLPNMFDEPV</sequence>
<dbReference type="SUPFAM" id="SSF51905">
    <property type="entry name" value="FAD/NAD(P)-binding domain"/>
    <property type="match status" value="1"/>
</dbReference>
<dbReference type="InterPro" id="IPR002937">
    <property type="entry name" value="Amino_oxidase"/>
</dbReference>
<dbReference type="InterPro" id="IPR050464">
    <property type="entry name" value="Zeta_carotene_desat/Oxidored"/>
</dbReference>
<dbReference type="PROSITE" id="PS51318">
    <property type="entry name" value="TAT"/>
    <property type="match status" value="1"/>
</dbReference>
<dbReference type="EMBL" id="JBHSBA010000003">
    <property type="protein sequence ID" value="MFC4124217.1"/>
    <property type="molecule type" value="Genomic_DNA"/>
</dbReference>
<comment type="caution">
    <text evidence="2">The sequence shown here is derived from an EMBL/GenBank/DDBJ whole genome shotgun (WGS) entry which is preliminary data.</text>
</comment>
<protein>
    <submittedName>
        <fullName evidence="2">FAD-dependent oxidoreductase</fullName>
    </submittedName>
</protein>
<dbReference type="InterPro" id="IPR006311">
    <property type="entry name" value="TAT_signal"/>
</dbReference>
<proteinExistence type="predicted"/>
<accession>A0ABV8L053</accession>
<dbReference type="Pfam" id="PF01593">
    <property type="entry name" value="Amino_oxidase"/>
    <property type="match status" value="1"/>
</dbReference>
<keyword evidence="3" id="KW-1185">Reference proteome</keyword>
<reference evidence="3" key="1">
    <citation type="journal article" date="2019" name="Int. J. Syst. Evol. Microbiol.">
        <title>The Global Catalogue of Microorganisms (GCM) 10K type strain sequencing project: providing services to taxonomists for standard genome sequencing and annotation.</title>
        <authorList>
            <consortium name="The Broad Institute Genomics Platform"/>
            <consortium name="The Broad Institute Genome Sequencing Center for Infectious Disease"/>
            <person name="Wu L."/>
            <person name="Ma J."/>
        </authorList>
    </citation>
    <scope>NUCLEOTIDE SEQUENCE [LARGE SCALE GENOMIC DNA]</scope>
    <source>
        <strain evidence="3">CGMCC 4.7204</strain>
    </source>
</reference>
<evidence type="ECO:0000259" key="1">
    <source>
        <dbReference type="Pfam" id="PF01593"/>
    </source>
</evidence>
<evidence type="ECO:0000313" key="2">
    <source>
        <dbReference type="EMBL" id="MFC4124217.1"/>
    </source>
</evidence>
<gene>
    <name evidence="2" type="ORF">ACFOW8_04680</name>
</gene>
<dbReference type="InterPro" id="IPR036188">
    <property type="entry name" value="FAD/NAD-bd_sf"/>
</dbReference>
<dbReference type="Gene3D" id="3.50.50.60">
    <property type="entry name" value="FAD/NAD(P)-binding domain"/>
    <property type="match status" value="1"/>
</dbReference>
<feature type="domain" description="Amine oxidase" evidence="1">
    <location>
        <begin position="51"/>
        <end position="539"/>
    </location>
</feature>
<dbReference type="Proteomes" id="UP001595767">
    <property type="component" value="Unassembled WGS sequence"/>
</dbReference>
<dbReference type="PANTHER" id="PTHR42923:SF46">
    <property type="entry name" value="AMINE OXIDASE"/>
    <property type="match status" value="1"/>
</dbReference>
<dbReference type="PANTHER" id="PTHR42923">
    <property type="entry name" value="PROTOPORPHYRINOGEN OXIDASE"/>
    <property type="match status" value="1"/>
</dbReference>
<dbReference type="RefSeq" id="WP_378545925.1">
    <property type="nucleotide sequence ID" value="NZ_JBHSBA010000003.1"/>
</dbReference>
<evidence type="ECO:0000313" key="3">
    <source>
        <dbReference type="Proteomes" id="UP001595767"/>
    </source>
</evidence>